<dbReference type="OMA" id="ACAGREY"/>
<reference evidence="3" key="1">
    <citation type="journal article" date="2013" name="Genome Announc.">
        <title>Draft genome sequence of the grapevine dieback fungus Eutypa lata UCR-EL1.</title>
        <authorList>
            <person name="Blanco-Ulate B."/>
            <person name="Rolshausen P.E."/>
            <person name="Cantu D."/>
        </authorList>
    </citation>
    <scope>NUCLEOTIDE SEQUENCE [LARGE SCALE GENOMIC DNA]</scope>
    <source>
        <strain evidence="3">UCR-EL1</strain>
    </source>
</reference>
<dbReference type="AlphaFoldDB" id="M7TBD8"/>
<dbReference type="KEGG" id="ela:UCREL1_5818"/>
<dbReference type="EMBL" id="KB706494">
    <property type="protein sequence ID" value="EMR67186.1"/>
    <property type="molecule type" value="Genomic_DNA"/>
</dbReference>
<name>M7TBD8_EUTLA</name>
<feature type="signal peptide" evidence="1">
    <location>
        <begin position="1"/>
        <end position="28"/>
    </location>
</feature>
<sequence>MQLQRINPVTTTAAIGLIIGLNAVAAAAAVVSGPPTTHNQQRGGGDDPHFIYDRAYRLRVVVNDKYDPSSYDAVDDVLPPLTPDSDDYTKNRHYWFGYQRSTRTHGRRNIAIAFAPSFHDYDDDDDEYNKTPLAEVPIFYEQIWRQNEHSSTWAAYTDHEVWRRLTWDAQDGDEFDRDYPREHHVFIAAEGDLATGSPAPRDPPDVMLAPGTFLACAGREYEGTEVTAIRWAFDLLNETLPGAFPRRCVPVKLESRCARLEVPRFNRTWNHEEILEIPCVKGVGEWY</sequence>
<dbReference type="Proteomes" id="UP000012174">
    <property type="component" value="Unassembled WGS sequence"/>
</dbReference>
<dbReference type="OrthoDB" id="3518533at2759"/>
<keyword evidence="3" id="KW-1185">Reference proteome</keyword>
<proteinExistence type="predicted"/>
<accession>M7TBD8</accession>
<evidence type="ECO:0000313" key="2">
    <source>
        <dbReference type="EMBL" id="EMR67186.1"/>
    </source>
</evidence>
<evidence type="ECO:0000313" key="3">
    <source>
        <dbReference type="Proteomes" id="UP000012174"/>
    </source>
</evidence>
<evidence type="ECO:0000256" key="1">
    <source>
        <dbReference type="SAM" id="SignalP"/>
    </source>
</evidence>
<gene>
    <name evidence="2" type="ORF">UCREL1_5818</name>
</gene>
<dbReference type="STRING" id="1287681.M7TBD8"/>
<protein>
    <submittedName>
        <fullName evidence="2">Uncharacterized protein</fullName>
    </submittedName>
</protein>
<organism evidence="2 3">
    <name type="scientific">Eutypa lata (strain UCR-EL1)</name>
    <name type="common">Grapevine dieback disease fungus</name>
    <name type="synonym">Eutypa armeniacae</name>
    <dbReference type="NCBI Taxonomy" id="1287681"/>
    <lineage>
        <taxon>Eukaryota</taxon>
        <taxon>Fungi</taxon>
        <taxon>Dikarya</taxon>
        <taxon>Ascomycota</taxon>
        <taxon>Pezizomycotina</taxon>
        <taxon>Sordariomycetes</taxon>
        <taxon>Xylariomycetidae</taxon>
        <taxon>Xylariales</taxon>
        <taxon>Diatrypaceae</taxon>
        <taxon>Eutypa</taxon>
    </lineage>
</organism>
<feature type="chain" id="PRO_5004085430" evidence="1">
    <location>
        <begin position="29"/>
        <end position="287"/>
    </location>
</feature>
<dbReference type="HOGENOM" id="CLU_1012328_0_0_1"/>
<keyword evidence="1" id="KW-0732">Signal</keyword>